<keyword evidence="1" id="KW-0812">Transmembrane</keyword>
<feature type="transmembrane region" description="Helical" evidence="1">
    <location>
        <begin position="159"/>
        <end position="176"/>
    </location>
</feature>
<keyword evidence="4" id="KW-1185">Reference proteome</keyword>
<evidence type="ECO:0000313" key="4">
    <source>
        <dbReference type="Proteomes" id="UP000305939"/>
    </source>
</evidence>
<organism evidence="3 4">
    <name type="scientific">Robertkochia marina</name>
    <dbReference type="NCBI Taxonomy" id="1227945"/>
    <lineage>
        <taxon>Bacteria</taxon>
        <taxon>Pseudomonadati</taxon>
        <taxon>Bacteroidota</taxon>
        <taxon>Flavobacteriia</taxon>
        <taxon>Flavobacteriales</taxon>
        <taxon>Flavobacteriaceae</taxon>
        <taxon>Robertkochia</taxon>
    </lineage>
</organism>
<dbReference type="PANTHER" id="PTHR14969">
    <property type="entry name" value="SPHINGOSINE-1-PHOSPHATE PHOSPHOHYDROLASE"/>
    <property type="match status" value="1"/>
</dbReference>
<dbReference type="SMART" id="SM00014">
    <property type="entry name" value="acidPPc"/>
    <property type="match status" value="1"/>
</dbReference>
<feature type="domain" description="Phosphatidic acid phosphatase type 2/haloperoxidase" evidence="2">
    <location>
        <begin position="59"/>
        <end position="174"/>
    </location>
</feature>
<dbReference type="InterPro" id="IPR036938">
    <property type="entry name" value="PAP2/HPO_sf"/>
</dbReference>
<sequence length="190" mass="21963">MFEQFLEYDRDLLVYLNNLGIERYDVMWQTITKTAFWIPLYITFIYLIREAWKNKAPWIGQLTAVATLGFTMLLTVLVKLWVSRIRPSGEAEFSKLLRVLAESETYSFFSGHAANSFALTTVVVLLVQQRFPWAVLFFIWPLAFSFSRIYVGVHYPSDILVGTLVGLLIGMAGYRIHNMVRKKREPALPA</sequence>
<dbReference type="AlphaFoldDB" id="A0A4S3LYG8"/>
<dbReference type="Proteomes" id="UP000305939">
    <property type="component" value="Unassembled WGS sequence"/>
</dbReference>
<dbReference type="PANTHER" id="PTHR14969:SF13">
    <property type="entry name" value="AT30094P"/>
    <property type="match status" value="1"/>
</dbReference>
<evidence type="ECO:0000313" key="3">
    <source>
        <dbReference type="EMBL" id="THD66335.1"/>
    </source>
</evidence>
<dbReference type="EMBL" id="SSMC01000003">
    <property type="protein sequence ID" value="THD66335.1"/>
    <property type="molecule type" value="Genomic_DNA"/>
</dbReference>
<dbReference type="SUPFAM" id="SSF48317">
    <property type="entry name" value="Acid phosphatase/Vanadium-dependent haloperoxidase"/>
    <property type="match status" value="1"/>
</dbReference>
<feature type="transmembrane region" description="Helical" evidence="1">
    <location>
        <begin position="134"/>
        <end position="153"/>
    </location>
</feature>
<dbReference type="OrthoDB" id="9789113at2"/>
<reference evidence="3 4" key="1">
    <citation type="submission" date="2019-04" db="EMBL/GenBank/DDBJ databases">
        <title>Draft genome sequence of Robertkochia marina CC-AMO-30D.</title>
        <authorList>
            <person name="Hameed A."/>
            <person name="Lin S.-Y."/>
            <person name="Shahina M."/>
            <person name="Lai W.-A."/>
            <person name="Young C.-C."/>
        </authorList>
    </citation>
    <scope>NUCLEOTIDE SEQUENCE [LARGE SCALE GENOMIC DNA]</scope>
    <source>
        <strain evidence="3 4">CC-AMO-30D</strain>
    </source>
</reference>
<feature type="transmembrane region" description="Helical" evidence="1">
    <location>
        <begin position="26"/>
        <end position="47"/>
    </location>
</feature>
<accession>A0A4S3LYG8</accession>
<feature type="transmembrane region" description="Helical" evidence="1">
    <location>
        <begin position="59"/>
        <end position="82"/>
    </location>
</feature>
<keyword evidence="1" id="KW-0472">Membrane</keyword>
<feature type="transmembrane region" description="Helical" evidence="1">
    <location>
        <begin position="106"/>
        <end position="127"/>
    </location>
</feature>
<dbReference type="Gene3D" id="1.20.144.10">
    <property type="entry name" value="Phosphatidic acid phosphatase type 2/haloperoxidase"/>
    <property type="match status" value="1"/>
</dbReference>
<comment type="caution">
    <text evidence="3">The sequence shown here is derived from an EMBL/GenBank/DDBJ whole genome shotgun (WGS) entry which is preliminary data.</text>
</comment>
<name>A0A4S3LYG8_9FLAO</name>
<dbReference type="RefSeq" id="WP_136336407.1">
    <property type="nucleotide sequence ID" value="NZ_QXMP01000006.1"/>
</dbReference>
<evidence type="ECO:0000256" key="1">
    <source>
        <dbReference type="SAM" id="Phobius"/>
    </source>
</evidence>
<dbReference type="InterPro" id="IPR000326">
    <property type="entry name" value="PAP2/HPO"/>
</dbReference>
<gene>
    <name evidence="3" type="ORF">E7Z59_11005</name>
</gene>
<protein>
    <submittedName>
        <fullName evidence="3">Phosphatase PAP2 family protein</fullName>
    </submittedName>
</protein>
<evidence type="ECO:0000259" key="2">
    <source>
        <dbReference type="SMART" id="SM00014"/>
    </source>
</evidence>
<keyword evidence="1" id="KW-1133">Transmembrane helix</keyword>
<proteinExistence type="predicted"/>
<dbReference type="Pfam" id="PF01569">
    <property type="entry name" value="PAP2"/>
    <property type="match status" value="1"/>
</dbReference>